<evidence type="ECO:0000256" key="2">
    <source>
        <dbReference type="ARBA" id="ARBA00007469"/>
    </source>
</evidence>
<keyword evidence="3" id="KW-0378">Hydrolase</keyword>
<reference evidence="7" key="1">
    <citation type="submission" date="2019-12" db="EMBL/GenBank/DDBJ databases">
        <authorList>
            <person name="Scholes J."/>
        </authorList>
    </citation>
    <scope>NUCLEOTIDE SEQUENCE</scope>
</reference>
<organism evidence="7 8">
    <name type="scientific">Striga hermonthica</name>
    <name type="common">Purple witchweed</name>
    <name type="synonym">Buchnera hermonthica</name>
    <dbReference type="NCBI Taxonomy" id="68872"/>
    <lineage>
        <taxon>Eukaryota</taxon>
        <taxon>Viridiplantae</taxon>
        <taxon>Streptophyta</taxon>
        <taxon>Embryophyta</taxon>
        <taxon>Tracheophyta</taxon>
        <taxon>Spermatophyta</taxon>
        <taxon>Magnoliopsida</taxon>
        <taxon>eudicotyledons</taxon>
        <taxon>Gunneridae</taxon>
        <taxon>Pentapetalae</taxon>
        <taxon>asterids</taxon>
        <taxon>lamiids</taxon>
        <taxon>Lamiales</taxon>
        <taxon>Orobanchaceae</taxon>
        <taxon>Buchnereae</taxon>
        <taxon>Striga</taxon>
    </lineage>
</organism>
<dbReference type="SUPFAM" id="SSF55895">
    <property type="entry name" value="Ribonuclease Rh-like"/>
    <property type="match status" value="1"/>
</dbReference>
<dbReference type="Gene3D" id="3.90.730.10">
    <property type="entry name" value="Ribonuclease T2-like"/>
    <property type="match status" value="1"/>
</dbReference>
<dbReference type="InterPro" id="IPR011013">
    <property type="entry name" value="Gal_mutarotase_sf_dom"/>
</dbReference>
<evidence type="ECO:0000256" key="6">
    <source>
        <dbReference type="RuleBase" id="RU004328"/>
    </source>
</evidence>
<sequence length="460" mass="51315">MFLILGPINATNNGLAFYEIKKGDFSVKITNYGARIVSVVLPDKNGKLDDIVLGYDTIKEYTNDTSYFGAIVGRVANRIAGAKFTLNGTVYKLDANEGNNMLHGGKKGFSQVAWKVKKHVKRGQSPYITLTYHSHDGEEGFPGDVVASVTYALLEPYKLSVKMKARALNKPTPVNLAQHTYWNLAGHDSGNILSDELQIFASYFTPVGKGLIPTGEISTVESTPYDFLKARVIKGPIKNLPEGSKGFDINYVVDGPNGPRMKPVAVVYSKNSGRVMKLSANAPGVQLYTVLSIFRAKRAFFTTFRNVEYMQISKYERQLAYSWPSLRTDLTNTNFWQYQWDKHGSCALSRMNVHNYLRLIITTQQKLDLLRALTSNNIKPNNGLLLYTVKSIEAAVKWGIGARHFYVSCRVLKGRVFVREIYICLDGNGKKIVSCPIRYHSTGCGKDKNLVFPASDASRM</sequence>
<dbReference type="GO" id="GO:0033897">
    <property type="term" value="F:ribonuclease T2 activity"/>
    <property type="evidence" value="ECO:0007669"/>
    <property type="project" value="InterPro"/>
</dbReference>
<dbReference type="GO" id="GO:0030246">
    <property type="term" value="F:carbohydrate binding"/>
    <property type="evidence" value="ECO:0007669"/>
    <property type="project" value="InterPro"/>
</dbReference>
<dbReference type="Gene3D" id="2.70.98.10">
    <property type="match status" value="1"/>
</dbReference>
<name>A0A9N7NEG7_STRHE</name>
<dbReference type="AlphaFoldDB" id="A0A9N7NEG7"/>
<dbReference type="PROSITE" id="PS00531">
    <property type="entry name" value="RNASE_T2_2"/>
    <property type="match status" value="1"/>
</dbReference>
<evidence type="ECO:0000256" key="5">
    <source>
        <dbReference type="ARBA" id="ARBA00023277"/>
    </source>
</evidence>
<accession>A0A9N7NEG7</accession>
<dbReference type="Pfam" id="PF00445">
    <property type="entry name" value="Ribonuclease_T2"/>
    <property type="match status" value="1"/>
</dbReference>
<keyword evidence="3" id="KW-0255">Endonuclease</keyword>
<dbReference type="GO" id="GO:0033499">
    <property type="term" value="P:galactose catabolic process via UDP-galactose, Leloir pathway"/>
    <property type="evidence" value="ECO:0007669"/>
    <property type="project" value="TreeGrafter"/>
</dbReference>
<dbReference type="Proteomes" id="UP001153555">
    <property type="component" value="Unassembled WGS sequence"/>
</dbReference>
<dbReference type="PANTHER" id="PTHR10091">
    <property type="entry name" value="ALDOSE-1-EPIMERASE"/>
    <property type="match status" value="1"/>
</dbReference>
<dbReference type="OrthoDB" id="274691at2759"/>
<dbReference type="PANTHER" id="PTHR10091:SF0">
    <property type="entry name" value="GALACTOSE MUTAROTASE"/>
    <property type="match status" value="1"/>
</dbReference>
<keyword evidence="3" id="KW-0540">Nuclease</keyword>
<dbReference type="InterPro" id="IPR001568">
    <property type="entry name" value="RNase_T2-like"/>
</dbReference>
<dbReference type="InterPro" id="IPR047215">
    <property type="entry name" value="Galactose_mutarotase-like"/>
</dbReference>
<evidence type="ECO:0000256" key="4">
    <source>
        <dbReference type="ARBA" id="ARBA00023235"/>
    </source>
</evidence>
<dbReference type="GO" id="GO:0003723">
    <property type="term" value="F:RNA binding"/>
    <property type="evidence" value="ECO:0007669"/>
    <property type="project" value="InterPro"/>
</dbReference>
<dbReference type="CDD" id="cd09019">
    <property type="entry name" value="galactose_mutarotase_like"/>
    <property type="match status" value="1"/>
</dbReference>
<dbReference type="Pfam" id="PF01263">
    <property type="entry name" value="Aldose_epim"/>
    <property type="match status" value="1"/>
</dbReference>
<comment type="caution">
    <text evidence="7">The sequence shown here is derived from an EMBL/GenBank/DDBJ whole genome shotgun (WGS) entry which is preliminary data.</text>
</comment>
<dbReference type="InterPro" id="IPR008183">
    <property type="entry name" value="Aldose_1/G6P_1-epimerase"/>
</dbReference>
<evidence type="ECO:0000256" key="3">
    <source>
        <dbReference type="ARBA" id="ARBA00022759"/>
    </source>
</evidence>
<gene>
    <name evidence="7" type="ORF">SHERM_24131</name>
</gene>
<evidence type="ECO:0000313" key="7">
    <source>
        <dbReference type="EMBL" id="CAA0828436.1"/>
    </source>
</evidence>
<proteinExistence type="inferred from homology"/>
<dbReference type="GO" id="GO:0004034">
    <property type="term" value="F:aldose 1-epimerase activity"/>
    <property type="evidence" value="ECO:0007669"/>
    <property type="project" value="TreeGrafter"/>
</dbReference>
<keyword evidence="8" id="KW-1185">Reference proteome</keyword>
<dbReference type="InterPro" id="IPR036430">
    <property type="entry name" value="RNase_T2-like_sf"/>
</dbReference>
<keyword evidence="5" id="KW-0119">Carbohydrate metabolism</keyword>
<evidence type="ECO:0000256" key="1">
    <source>
        <dbReference type="ARBA" id="ARBA00006206"/>
    </source>
</evidence>
<keyword evidence="4" id="KW-0413">Isomerase</keyword>
<comment type="similarity">
    <text evidence="1">Belongs to the aldose epimerase family.</text>
</comment>
<evidence type="ECO:0000313" key="8">
    <source>
        <dbReference type="Proteomes" id="UP001153555"/>
    </source>
</evidence>
<dbReference type="GO" id="GO:0006006">
    <property type="term" value="P:glucose metabolic process"/>
    <property type="evidence" value="ECO:0007669"/>
    <property type="project" value="TreeGrafter"/>
</dbReference>
<dbReference type="InterPro" id="IPR014718">
    <property type="entry name" value="GH-type_carb-bd"/>
</dbReference>
<protein>
    <submittedName>
        <fullName evidence="7">Galactose mutarotase-like superfamily protein</fullName>
    </submittedName>
</protein>
<dbReference type="SUPFAM" id="SSF74650">
    <property type="entry name" value="Galactose mutarotase-like"/>
    <property type="match status" value="1"/>
</dbReference>
<dbReference type="EMBL" id="CACSLK010027752">
    <property type="protein sequence ID" value="CAA0828436.1"/>
    <property type="molecule type" value="Genomic_DNA"/>
</dbReference>
<comment type="similarity">
    <text evidence="2 6">Belongs to the RNase T2 family.</text>
</comment>
<dbReference type="InterPro" id="IPR033130">
    <property type="entry name" value="RNase_T2_His_AS_2"/>
</dbReference>